<evidence type="ECO:0000313" key="2">
    <source>
        <dbReference type="EMBL" id="KGP72533.1"/>
    </source>
</evidence>
<dbReference type="InterPro" id="IPR004675">
    <property type="entry name" value="AhpD_core"/>
</dbReference>
<dbReference type="PANTHER" id="PTHR33930">
    <property type="entry name" value="ALKYL HYDROPEROXIDE REDUCTASE AHPD"/>
    <property type="match status" value="1"/>
</dbReference>
<dbReference type="InterPro" id="IPR029032">
    <property type="entry name" value="AhpD-like"/>
</dbReference>
<dbReference type="InterPro" id="IPR003779">
    <property type="entry name" value="CMD-like"/>
</dbReference>
<dbReference type="AlphaFoldDB" id="A0A0A2TDM9"/>
<dbReference type="Pfam" id="PF02627">
    <property type="entry name" value="CMD"/>
    <property type="match status" value="1"/>
</dbReference>
<dbReference type="eggNOG" id="COG0599">
    <property type="taxonomic scope" value="Bacteria"/>
</dbReference>
<dbReference type="GO" id="GO:0051920">
    <property type="term" value="F:peroxiredoxin activity"/>
    <property type="evidence" value="ECO:0007669"/>
    <property type="project" value="InterPro"/>
</dbReference>
<dbReference type="OrthoDB" id="1683318at2"/>
<dbReference type="STRING" id="1385514.N782_11675"/>
<dbReference type="EMBL" id="AVBF01000028">
    <property type="protein sequence ID" value="KGP72533.1"/>
    <property type="molecule type" value="Genomic_DNA"/>
</dbReference>
<dbReference type="PANTHER" id="PTHR33930:SF2">
    <property type="entry name" value="BLR3452 PROTEIN"/>
    <property type="match status" value="1"/>
</dbReference>
<proteinExistence type="predicted"/>
<name>A0A0A2TDM9_9BACI</name>
<keyword evidence="3" id="KW-1185">Reference proteome</keyword>
<organism evidence="2 3">
    <name type="scientific">Pontibacillus yanchengensis Y32</name>
    <dbReference type="NCBI Taxonomy" id="1385514"/>
    <lineage>
        <taxon>Bacteria</taxon>
        <taxon>Bacillati</taxon>
        <taxon>Bacillota</taxon>
        <taxon>Bacilli</taxon>
        <taxon>Bacillales</taxon>
        <taxon>Bacillaceae</taxon>
        <taxon>Pontibacillus</taxon>
    </lineage>
</organism>
<protein>
    <recommendedName>
        <fullName evidence="1">Carboxymuconolactone decarboxylase-like domain-containing protein</fullName>
    </recommendedName>
</protein>
<reference evidence="2 3" key="1">
    <citation type="journal article" date="2015" name="Stand. Genomic Sci.">
        <title>High quality draft genome sequence of the moderately halophilic bacterium Pontibacillus yanchengensis Y32(T) and comparison among Pontibacillus genomes.</title>
        <authorList>
            <person name="Huang J."/>
            <person name="Qiao Z.X."/>
            <person name="Tang J.W."/>
            <person name="Wang G."/>
        </authorList>
    </citation>
    <scope>NUCLEOTIDE SEQUENCE [LARGE SCALE GENOMIC DNA]</scope>
    <source>
        <strain evidence="2 3">Y32</strain>
    </source>
</reference>
<dbReference type="SUPFAM" id="SSF69118">
    <property type="entry name" value="AhpD-like"/>
    <property type="match status" value="1"/>
</dbReference>
<dbReference type="NCBIfam" id="TIGR00778">
    <property type="entry name" value="ahpD_dom"/>
    <property type="match status" value="1"/>
</dbReference>
<gene>
    <name evidence="2" type="ORF">N782_11675</name>
</gene>
<evidence type="ECO:0000259" key="1">
    <source>
        <dbReference type="Pfam" id="PF02627"/>
    </source>
</evidence>
<feature type="domain" description="Carboxymuconolactone decarboxylase-like" evidence="1">
    <location>
        <begin position="31"/>
        <end position="114"/>
    </location>
</feature>
<dbReference type="Proteomes" id="UP000030147">
    <property type="component" value="Unassembled WGS sequence"/>
</dbReference>
<sequence>MDQKQHQAMNTSEQALFDYKHGMGTFSTHLPDVAHHFSKFTEACFAEGTLSQKEKQLIALGISVVAQDEYCMIYHTKGCLDHGASYEEMMEACGVSAAFGGGAALSQAVTLVQESIHDLQENKH</sequence>
<evidence type="ECO:0000313" key="3">
    <source>
        <dbReference type="Proteomes" id="UP000030147"/>
    </source>
</evidence>
<comment type="caution">
    <text evidence="2">The sequence shown here is derived from an EMBL/GenBank/DDBJ whole genome shotgun (WGS) entry which is preliminary data.</text>
</comment>
<accession>A0A0A2TDM9</accession>
<dbReference type="Gene3D" id="1.20.1290.10">
    <property type="entry name" value="AhpD-like"/>
    <property type="match status" value="1"/>
</dbReference>
<dbReference type="RefSeq" id="WP_036819617.1">
    <property type="nucleotide sequence ID" value="NZ_AVBF01000028.1"/>
</dbReference>